<dbReference type="Pfam" id="PF00179">
    <property type="entry name" value="UQ_con"/>
    <property type="match status" value="1"/>
</dbReference>
<dbReference type="OrthoDB" id="6600758at2759"/>
<keyword evidence="1" id="KW-0833">Ubl conjugation pathway</keyword>
<gene>
    <name evidence="3" type="primary">UBC2</name>
    <name evidence="3" type="ORF">HERIO_1796</name>
</gene>
<dbReference type="InterPro" id="IPR016135">
    <property type="entry name" value="UBQ-conjugating_enzyme/RWD"/>
</dbReference>
<feature type="domain" description="UBC core" evidence="2">
    <location>
        <begin position="2"/>
        <end position="142"/>
    </location>
</feature>
<dbReference type="VEuPathDB" id="MicrosporidiaDB:A0H76_2580"/>
<dbReference type="SUPFAM" id="SSF54495">
    <property type="entry name" value="UBC-like"/>
    <property type="match status" value="1"/>
</dbReference>
<protein>
    <submittedName>
        <fullName evidence="3">UBC2</fullName>
    </submittedName>
</protein>
<dbReference type="Gene3D" id="3.10.110.10">
    <property type="entry name" value="Ubiquitin Conjugating Enzyme"/>
    <property type="match status" value="1"/>
</dbReference>
<dbReference type="AlphaFoldDB" id="A0A1X0Q901"/>
<name>A0A1X0Q901_9MICR</name>
<dbReference type="EMBL" id="LVKB01000109">
    <property type="protein sequence ID" value="ORD96258.1"/>
    <property type="molecule type" value="Genomic_DNA"/>
</dbReference>
<organism evidence="3 4">
    <name type="scientific">Hepatospora eriocheir</name>
    <dbReference type="NCBI Taxonomy" id="1081669"/>
    <lineage>
        <taxon>Eukaryota</taxon>
        <taxon>Fungi</taxon>
        <taxon>Fungi incertae sedis</taxon>
        <taxon>Microsporidia</taxon>
        <taxon>Hepatosporidae</taxon>
        <taxon>Hepatospora</taxon>
    </lineage>
</organism>
<evidence type="ECO:0000313" key="4">
    <source>
        <dbReference type="Proteomes" id="UP000192356"/>
    </source>
</evidence>
<dbReference type="PROSITE" id="PS50127">
    <property type="entry name" value="UBC_2"/>
    <property type="match status" value="1"/>
</dbReference>
<dbReference type="VEuPathDB" id="MicrosporidiaDB:HERIO_1796"/>
<comment type="caution">
    <text evidence="3">The sequence shown here is derived from an EMBL/GenBank/DDBJ whole genome shotgun (WGS) entry which is preliminary data.</text>
</comment>
<evidence type="ECO:0000256" key="1">
    <source>
        <dbReference type="ARBA" id="ARBA00022786"/>
    </source>
</evidence>
<proteinExistence type="predicted"/>
<dbReference type="SMART" id="SM00212">
    <property type="entry name" value="UBCc"/>
    <property type="match status" value="1"/>
</dbReference>
<keyword evidence="4" id="KW-1185">Reference proteome</keyword>
<reference evidence="3 4" key="1">
    <citation type="journal article" date="2017" name="Environ. Microbiol.">
        <title>Decay of the glycolytic pathway and adaptation to intranuclear parasitism within Enterocytozoonidae microsporidia.</title>
        <authorList>
            <person name="Wiredu Boakye D."/>
            <person name="Jaroenlak P."/>
            <person name="Prachumwat A."/>
            <person name="Williams T.A."/>
            <person name="Bateman K.S."/>
            <person name="Itsathitphaisarn O."/>
            <person name="Sritunyalucksana K."/>
            <person name="Paszkiewicz K.H."/>
            <person name="Moore K.A."/>
            <person name="Stentiford G.D."/>
            <person name="Williams B.A."/>
        </authorList>
    </citation>
    <scope>NUCLEOTIDE SEQUENCE [LARGE SCALE GENOMIC DNA]</scope>
    <source>
        <strain evidence="3 4">GB1</strain>
    </source>
</reference>
<dbReference type="PANTHER" id="PTHR24067">
    <property type="entry name" value="UBIQUITIN-CONJUGATING ENZYME E2"/>
    <property type="match status" value="1"/>
</dbReference>
<sequence>MNSSIRLQNEFSNIQRSLEYGCYVKPRKLNFNIWDVQISKDGYFFKLTMKFPKQYPNTPPEVKFNSKMFNPNVYGDGMVCLDLIGHKWKPTLTVLDIIKGLLRLLDDPNPESPANSRAAKLFSSKSSEYLSKVKELNNKFNSKYKIFDKLSFE</sequence>
<dbReference type="InterPro" id="IPR050113">
    <property type="entry name" value="Ub_conjugating_enzyme"/>
</dbReference>
<accession>A0A1X0Q901</accession>
<evidence type="ECO:0000313" key="3">
    <source>
        <dbReference type="EMBL" id="ORD96258.1"/>
    </source>
</evidence>
<evidence type="ECO:0000259" key="2">
    <source>
        <dbReference type="PROSITE" id="PS50127"/>
    </source>
</evidence>
<dbReference type="Proteomes" id="UP000192356">
    <property type="component" value="Unassembled WGS sequence"/>
</dbReference>
<dbReference type="InterPro" id="IPR000608">
    <property type="entry name" value="UBC"/>
</dbReference>